<geneLocation type="mitochondrion" evidence="1"/>
<proteinExistence type="predicted"/>
<reference evidence="1" key="1">
    <citation type="journal article" date="2015" name="Genome Biol. Evol.">
        <title>Organellar Genomes of White Spruce (Picea glauca): Assembly and Annotation.</title>
        <authorList>
            <person name="Jackman S.D."/>
            <person name="Warren R.L."/>
            <person name="Gibb E.A."/>
            <person name="Vandervalk B.P."/>
            <person name="Mohamadi H."/>
            <person name="Chu J."/>
            <person name="Raymond A."/>
            <person name="Pleasance S."/>
            <person name="Coope R."/>
            <person name="Wildung M.R."/>
            <person name="Ritland C.E."/>
            <person name="Bousquet J."/>
            <person name="Jones S.J."/>
            <person name="Bohlmann J."/>
            <person name="Birol I."/>
        </authorList>
    </citation>
    <scope>NUCLEOTIDE SEQUENCE [LARGE SCALE GENOMIC DNA]</scope>
    <source>
        <tissue evidence="1">Flushing bud</tissue>
    </source>
</reference>
<name>A0A117NHW2_PICGL</name>
<keyword evidence="1" id="KW-0496">Mitochondrion</keyword>
<comment type="caution">
    <text evidence="1">The sequence shown here is derived from an EMBL/GenBank/DDBJ whole genome shotgun (WGS) entry which is preliminary data.</text>
</comment>
<protein>
    <submittedName>
        <fullName evidence="1">Uncharacterized protein</fullName>
    </submittedName>
</protein>
<gene>
    <name evidence="1" type="ORF">ABT39_MTgene4318</name>
</gene>
<organism evidence="1">
    <name type="scientific">Picea glauca</name>
    <name type="common">White spruce</name>
    <name type="synonym">Pinus glauca</name>
    <dbReference type="NCBI Taxonomy" id="3330"/>
    <lineage>
        <taxon>Eukaryota</taxon>
        <taxon>Viridiplantae</taxon>
        <taxon>Streptophyta</taxon>
        <taxon>Embryophyta</taxon>
        <taxon>Tracheophyta</taxon>
        <taxon>Spermatophyta</taxon>
        <taxon>Pinopsida</taxon>
        <taxon>Pinidae</taxon>
        <taxon>Conifers I</taxon>
        <taxon>Pinales</taxon>
        <taxon>Pinaceae</taxon>
        <taxon>Picea</taxon>
    </lineage>
</organism>
<dbReference type="AlphaFoldDB" id="A0A117NHW2"/>
<sequence length="58" mass="6793">MASCLFSPPNKPLFTYLCFPIDEKRDVPTYWRYKGEVPPSSQQTEKTLFHSFPSIPLR</sequence>
<evidence type="ECO:0000313" key="1">
    <source>
        <dbReference type="EMBL" id="KUM48982.1"/>
    </source>
</evidence>
<dbReference type="EMBL" id="LKAM01000004">
    <property type="protein sequence ID" value="KUM48982.1"/>
    <property type="molecule type" value="Genomic_DNA"/>
</dbReference>
<accession>A0A117NHW2</accession>